<proteinExistence type="predicted"/>
<name>A0ABM8ZSY9_9VIBR</name>
<comment type="caution">
    <text evidence="1">The sequence shown here is derived from an EMBL/GenBank/DDBJ whole genome shotgun (WGS) entry which is preliminary data.</text>
</comment>
<dbReference type="Proteomes" id="UP000838672">
    <property type="component" value="Unassembled WGS sequence"/>
</dbReference>
<reference evidence="1" key="1">
    <citation type="submission" date="2021-11" db="EMBL/GenBank/DDBJ databases">
        <authorList>
            <person name="Rodrigo-Torres L."/>
            <person name="Arahal R. D."/>
            <person name="Lucena T."/>
        </authorList>
    </citation>
    <scope>NUCLEOTIDE SEQUENCE</scope>
    <source>
        <strain evidence="1">CECT 7929</strain>
    </source>
</reference>
<dbReference type="EMBL" id="CAKLDI010000001">
    <property type="protein sequence ID" value="CAH0533430.1"/>
    <property type="molecule type" value="Genomic_DNA"/>
</dbReference>
<gene>
    <name evidence="1" type="ORF">VST7929_01298</name>
</gene>
<evidence type="ECO:0000313" key="2">
    <source>
        <dbReference type="Proteomes" id="UP000838672"/>
    </source>
</evidence>
<protein>
    <submittedName>
        <fullName evidence="1">Uncharacterized protein</fullName>
    </submittedName>
</protein>
<sequence length="144" mass="16682">MESVRCGDLFIIPYDGKEAVAKLIWLSERIPNCIGFVLLSPERQFMANTEFGEDYHQIEMNGDFVTVLYSDLCYLQQGDWRVIGHLPLTDLDQHLLHHLVDDDLYEGDQFQAHIAVDQLHRYPAVEPQNVQALEKWLSEAFEGF</sequence>
<dbReference type="RefSeq" id="WP_237465872.1">
    <property type="nucleotide sequence ID" value="NZ_CAKLDI010000001.1"/>
</dbReference>
<accession>A0ABM8ZSY9</accession>
<evidence type="ECO:0000313" key="1">
    <source>
        <dbReference type="EMBL" id="CAH0533430.1"/>
    </source>
</evidence>
<keyword evidence="2" id="KW-1185">Reference proteome</keyword>
<organism evidence="1 2">
    <name type="scientific">Vibrio stylophorae</name>
    <dbReference type="NCBI Taxonomy" id="659351"/>
    <lineage>
        <taxon>Bacteria</taxon>
        <taxon>Pseudomonadati</taxon>
        <taxon>Pseudomonadota</taxon>
        <taxon>Gammaproteobacteria</taxon>
        <taxon>Vibrionales</taxon>
        <taxon>Vibrionaceae</taxon>
        <taxon>Vibrio</taxon>
    </lineage>
</organism>